<accession>D3DK26</accession>
<name>D3DK26_HYDTT</name>
<proteinExistence type="predicted"/>
<sequence length="56" mass="6293">MNFFRLNVIVHIVGEEQLLRTFKGALERPSVFLSLGGGEYPALVKNKLHRKGDIPS</sequence>
<dbReference type="AlphaFoldDB" id="D3DK26"/>
<reference evidence="1 2" key="1">
    <citation type="journal article" date="2010" name="J. Bacteriol.">
        <title>Complete genome sequence of the thermophilic, obligately chemolithoautotrophic hydrogen-oxidizing bacterium Hydrogenobacter thermophilus TK-6.</title>
        <authorList>
            <person name="Arai H."/>
            <person name="Kanbe H."/>
            <person name="Ishii M."/>
            <person name="Igarashi Y."/>
        </authorList>
    </citation>
    <scope>NUCLEOTIDE SEQUENCE [LARGE SCALE GENOMIC DNA]</scope>
    <source>
        <strain evidence="2">DSM 6534 / IAM 12695 / TK-6 [Tokyo]</strain>
    </source>
</reference>
<dbReference type="EMBL" id="AP011112">
    <property type="protein sequence ID" value="BAI70178.1"/>
    <property type="molecule type" value="Genomic_DNA"/>
</dbReference>
<evidence type="ECO:0000313" key="1">
    <source>
        <dbReference type="EMBL" id="BAI70178.1"/>
    </source>
</evidence>
<dbReference type="KEGG" id="hth:HTH_1733"/>
<gene>
    <name evidence="1" type="ordered locus">HTH_1733</name>
</gene>
<evidence type="ECO:0000313" key="2">
    <source>
        <dbReference type="Proteomes" id="UP000002574"/>
    </source>
</evidence>
<organism evidence="1 2">
    <name type="scientific">Hydrogenobacter thermophilus (strain DSM 6534 / IAM 12695 / TK-6)</name>
    <dbReference type="NCBI Taxonomy" id="608538"/>
    <lineage>
        <taxon>Bacteria</taxon>
        <taxon>Pseudomonadati</taxon>
        <taxon>Aquificota</taxon>
        <taxon>Aquificia</taxon>
        <taxon>Aquificales</taxon>
        <taxon>Aquificaceae</taxon>
        <taxon>Hydrogenobacter</taxon>
    </lineage>
</organism>
<keyword evidence="2" id="KW-1185">Reference proteome</keyword>
<dbReference type="Proteomes" id="UP000002574">
    <property type="component" value="Chromosome"/>
</dbReference>
<protein>
    <submittedName>
        <fullName evidence="1">Truncated CRISPR-associated protein</fullName>
    </submittedName>
</protein>